<evidence type="ECO:0000313" key="2">
    <source>
        <dbReference type="Proteomes" id="UP000249402"/>
    </source>
</evidence>
<accession>A0A395GQ00</accession>
<dbReference type="Pfam" id="PF12311">
    <property type="entry name" value="DUF3632"/>
    <property type="match status" value="1"/>
</dbReference>
<dbReference type="Proteomes" id="UP000249402">
    <property type="component" value="Unassembled WGS sequence"/>
</dbReference>
<gene>
    <name evidence="1" type="ORF">BO80DRAFT_467777</name>
</gene>
<dbReference type="InterPro" id="IPR022085">
    <property type="entry name" value="OpdG"/>
</dbReference>
<sequence length="237" mass="27776">MYCIMPRPRRWIEPLFHAVARLCSSFLPYHPAQTRLIDFLKELKVIPRHDLYSGVPPEDPNEPYRTVTLWPIEGNWEAVAETFDYWHVYVLAPYRWRNFNSAIARITSSNLIDCGFLSSLREILPEHPEYPNLATRPIDGPNKLGNYMLGAAQWVMWPDECRYAYEQCKKHERVSGSREMWTMERWREWKRQFAFVAGDERFTPKYRDVAGRAYQQIVVVEEEDVAARGGGGVSMLG</sequence>
<keyword evidence="2" id="KW-1185">Reference proteome</keyword>
<dbReference type="RefSeq" id="XP_025571877.1">
    <property type="nucleotide sequence ID" value="XM_025722882.1"/>
</dbReference>
<proteinExistence type="predicted"/>
<dbReference type="OrthoDB" id="3350591at2759"/>
<dbReference type="EMBL" id="KZ824462">
    <property type="protein sequence ID" value="RAK97549.1"/>
    <property type="molecule type" value="Genomic_DNA"/>
</dbReference>
<name>A0A395GQ00_9EURO</name>
<dbReference type="AlphaFoldDB" id="A0A395GQ00"/>
<dbReference type="GeneID" id="37227747"/>
<dbReference type="VEuPathDB" id="FungiDB:BO80DRAFT_467777"/>
<reference evidence="1 2" key="1">
    <citation type="submission" date="2018-02" db="EMBL/GenBank/DDBJ databases">
        <title>The genomes of Aspergillus section Nigri reveals drivers in fungal speciation.</title>
        <authorList>
            <consortium name="DOE Joint Genome Institute"/>
            <person name="Vesth T.C."/>
            <person name="Nybo J."/>
            <person name="Theobald S."/>
            <person name="Brandl J."/>
            <person name="Frisvad J.C."/>
            <person name="Nielsen K.F."/>
            <person name="Lyhne E.K."/>
            <person name="Kogle M.E."/>
            <person name="Kuo A."/>
            <person name="Riley R."/>
            <person name="Clum A."/>
            <person name="Nolan M."/>
            <person name="Lipzen A."/>
            <person name="Salamov A."/>
            <person name="Henrissat B."/>
            <person name="Wiebenga A."/>
            <person name="De vries R.P."/>
            <person name="Grigoriev I.V."/>
            <person name="Mortensen U.H."/>
            <person name="Andersen M.R."/>
            <person name="Baker S.E."/>
        </authorList>
    </citation>
    <scope>NUCLEOTIDE SEQUENCE [LARGE SCALE GENOMIC DNA]</scope>
    <source>
        <strain evidence="1 2">CBS 121593</strain>
    </source>
</reference>
<evidence type="ECO:0000313" key="1">
    <source>
        <dbReference type="EMBL" id="RAK97549.1"/>
    </source>
</evidence>
<organism evidence="1 2">
    <name type="scientific">Aspergillus ibericus CBS 121593</name>
    <dbReference type="NCBI Taxonomy" id="1448316"/>
    <lineage>
        <taxon>Eukaryota</taxon>
        <taxon>Fungi</taxon>
        <taxon>Dikarya</taxon>
        <taxon>Ascomycota</taxon>
        <taxon>Pezizomycotina</taxon>
        <taxon>Eurotiomycetes</taxon>
        <taxon>Eurotiomycetidae</taxon>
        <taxon>Eurotiales</taxon>
        <taxon>Aspergillaceae</taxon>
        <taxon>Aspergillus</taxon>
        <taxon>Aspergillus subgen. Circumdati</taxon>
    </lineage>
</organism>
<dbReference type="STRING" id="1448316.A0A395GQ00"/>
<protein>
    <submittedName>
        <fullName evidence="1">Uncharacterized protein</fullName>
    </submittedName>
</protein>